<evidence type="ECO:0000313" key="3">
    <source>
        <dbReference type="Proteomes" id="UP000051861"/>
    </source>
</evidence>
<protein>
    <submittedName>
        <fullName evidence="2">Leucyl aminopeptidase</fullName>
    </submittedName>
</protein>
<dbReference type="InterPro" id="IPR058739">
    <property type="entry name" value="NicX"/>
</dbReference>
<keyword evidence="2" id="KW-0031">Aminopeptidase</keyword>
<dbReference type="PATRIC" id="fig|1703775.3.peg.2507"/>
<dbReference type="InterPro" id="IPR052170">
    <property type="entry name" value="M29_Exopeptidase"/>
</dbReference>
<dbReference type="AlphaFoldDB" id="A0A0S7Y1B3"/>
<name>A0A0S7Y1B3_UNCSA</name>
<accession>A0A0S7Y1B3</accession>
<dbReference type="PANTHER" id="PTHR34448:SF1">
    <property type="entry name" value="BLL6088 PROTEIN"/>
    <property type="match status" value="1"/>
</dbReference>
<sequence length="349" mass="38331">MPTTMDLEIGVAAYKVVRDLLGVKKGESVLITIDSAGHWRMAEETAKAAEAMGAKVMVAWHSTPPGYGKMGDPYLPDALHAAIPETDCWVEYNYQWLLYSTPWEKALTNPKRVRYLFLGGLNEDQFVRCVGKVDLDLQKQFQDTLVSLTQKAKKIRITNSAGTDVSFENVAERPVTNEGWALEPGAHFLLGQIGWAPLEESINGVIVFNGSFSGGGEADLGVLKDPVVFHVKEGVCVNITGGKEAKFLKVWFAKLQDPLMYHAAHVCYGFNPGAKLSGLCTEDERVWGATEWGFGYQGPFFKAKGIDAKTHVDGICLNSSLWLDGEQIMDEGRLVHPKLAVLAVKIGKQ</sequence>
<dbReference type="GO" id="GO:0004177">
    <property type="term" value="F:aminopeptidase activity"/>
    <property type="evidence" value="ECO:0007669"/>
    <property type="project" value="UniProtKB-KW"/>
</dbReference>
<reference evidence="2 3" key="1">
    <citation type="journal article" date="2015" name="Microbiome">
        <title>Genomic resolution of linkages in carbon, nitrogen, and sulfur cycling among widespread estuary sediment bacteria.</title>
        <authorList>
            <person name="Baker B.J."/>
            <person name="Lazar C.S."/>
            <person name="Teske A.P."/>
            <person name="Dick G.J."/>
        </authorList>
    </citation>
    <scope>NUCLEOTIDE SEQUENCE [LARGE SCALE GENOMIC DNA]</scope>
    <source>
        <strain evidence="2">DG_54_3</strain>
    </source>
</reference>
<keyword evidence="1" id="KW-0479">Metal-binding</keyword>
<proteinExistence type="predicted"/>
<evidence type="ECO:0000256" key="1">
    <source>
        <dbReference type="ARBA" id="ARBA00022723"/>
    </source>
</evidence>
<comment type="caution">
    <text evidence="2">The sequence shown here is derived from an EMBL/GenBank/DDBJ whole genome shotgun (WGS) entry which is preliminary data.</text>
</comment>
<dbReference type="Pfam" id="PF26233">
    <property type="entry name" value="NicX"/>
    <property type="match status" value="1"/>
</dbReference>
<dbReference type="GO" id="GO:0046872">
    <property type="term" value="F:metal ion binding"/>
    <property type="evidence" value="ECO:0007669"/>
    <property type="project" value="UniProtKB-KW"/>
</dbReference>
<dbReference type="EMBL" id="LIZX01000054">
    <property type="protein sequence ID" value="KPJ68372.1"/>
    <property type="molecule type" value="Genomic_DNA"/>
</dbReference>
<evidence type="ECO:0000313" key="2">
    <source>
        <dbReference type="EMBL" id="KPJ68372.1"/>
    </source>
</evidence>
<keyword evidence="2" id="KW-0378">Hydrolase</keyword>
<dbReference type="SUPFAM" id="SSF144052">
    <property type="entry name" value="Thermophilic metalloprotease-like"/>
    <property type="match status" value="1"/>
</dbReference>
<keyword evidence="2" id="KW-0645">Protease</keyword>
<gene>
    <name evidence="2" type="ORF">AMJ44_06630</name>
</gene>
<organism evidence="2 3">
    <name type="scientific">candidate division WOR-1 bacterium DG_54_3</name>
    <dbReference type="NCBI Taxonomy" id="1703775"/>
    <lineage>
        <taxon>Bacteria</taxon>
        <taxon>Bacillati</taxon>
        <taxon>Saganbacteria</taxon>
    </lineage>
</organism>
<dbReference type="Proteomes" id="UP000051861">
    <property type="component" value="Unassembled WGS sequence"/>
</dbReference>
<dbReference type="PANTHER" id="PTHR34448">
    <property type="entry name" value="AMINOPEPTIDASE"/>
    <property type="match status" value="1"/>
</dbReference>